<sequence>MLLKPSFRALHPALLGVIVLALVAAAGCKRTDYRRRADRDVDGILQEKTAGTLWQTPPGNHVYPDPRSRFYDPTATDCPSLPNPTPILNPYPIPPLATGDPLEPPPNIDLVSGERKPDDELPGGDSPESIETPEGLQEAIDPPLLESLAPEGVDSLQIVPIPESAWEPLPESCLNRMFEFTSIQAEYERSFGHPAPQGSKDIPRVTLENIMELALINSRAYQTRKEALYTTALRLTGERYQYDLNPRPFNNGSAANYQNFRSGGATIDTLGIPTSVGVQKSLSTGGQFLASFANDVVLTFNGPQGFTADIGSALLFDFQQTIFQTDIQLEPLTQQERDVVYAARDLIRFRRGLFRDLSAQYYNLLLSYRSIEIGTQDYFSNQRAFLQGRAEYTEAGRLPRVQVDQFEQNALRSRSELVASCNNMETSLDRLKLAIGVPPEMPFNLRLTELEALSTTDQLTVAQQLVRRTQAELQTQHQTSRVAPIALLNAAAVLTERLLDIEKLASPEGKPRSALTEVASRLAVLEARNQADVKRAVLDEETFAEDKRQSQLRPQAGDSPEATALDSPLRAYLRTVDVIESLLVLSYRSLEAEAMQQSPNAPQGPLGADPRRDQLKRFAKEFAAVNSKMDSAVENRELGKIRGIKDEATVLLGKAEQLATESTTWLISGDRQAFLGTVEATVAEVIQLSEEVISQSDSALPKVDVEEEEAMMTALVQRLDLMNRRAELADSRRAVKLAADDLRSIMDLRATHILRTRDDANTPFDFSLNDSETRLSLALDTPLNRRNQRNVYRLALIDYNRTLRNLIESEDTVKLDIRQDLRQLRLRRDQYEIAIASAALAYERVVSTRMQLQFAIKDVVARDFLEAQQAYTAALSSVARQHIAYILDRIELFYDMEGIQLDSTGFWVGLEDDSLQPPVNLDFRGTNPFPYGHLVPGLRYSKEILSTE</sequence>
<reference evidence="2 3" key="1">
    <citation type="submission" date="2019-02" db="EMBL/GenBank/DDBJ databases">
        <title>Deep-cultivation of Planctomycetes and their phenomic and genomic characterization uncovers novel biology.</title>
        <authorList>
            <person name="Wiegand S."/>
            <person name="Jogler M."/>
            <person name="Boedeker C."/>
            <person name="Pinto D."/>
            <person name="Vollmers J."/>
            <person name="Rivas-Marin E."/>
            <person name="Kohn T."/>
            <person name="Peeters S.H."/>
            <person name="Heuer A."/>
            <person name="Rast P."/>
            <person name="Oberbeckmann S."/>
            <person name="Bunk B."/>
            <person name="Jeske O."/>
            <person name="Meyerdierks A."/>
            <person name="Storesund J.E."/>
            <person name="Kallscheuer N."/>
            <person name="Luecker S."/>
            <person name="Lage O.M."/>
            <person name="Pohl T."/>
            <person name="Merkel B.J."/>
            <person name="Hornburger P."/>
            <person name="Mueller R.-W."/>
            <person name="Bruemmer F."/>
            <person name="Labrenz M."/>
            <person name="Spormann A.M."/>
            <person name="Op den Camp H."/>
            <person name="Overmann J."/>
            <person name="Amann R."/>
            <person name="Jetten M.S.M."/>
            <person name="Mascher T."/>
            <person name="Medema M.H."/>
            <person name="Devos D.P."/>
            <person name="Kaster A.-K."/>
            <person name="Ovreas L."/>
            <person name="Rohde M."/>
            <person name="Galperin M.Y."/>
            <person name="Jogler C."/>
        </authorList>
    </citation>
    <scope>NUCLEOTIDE SEQUENCE [LARGE SCALE GENOMIC DNA]</scope>
    <source>
        <strain evidence="2 3">FF011L</strain>
    </source>
</reference>
<dbReference type="RefSeq" id="WP_145354759.1">
    <property type="nucleotide sequence ID" value="NZ_CP036262.1"/>
</dbReference>
<dbReference type="PROSITE" id="PS51257">
    <property type="entry name" value="PROKAR_LIPOPROTEIN"/>
    <property type="match status" value="1"/>
</dbReference>
<dbReference type="PANTHER" id="PTHR30203">
    <property type="entry name" value="OUTER MEMBRANE CATION EFFLUX PROTEIN"/>
    <property type="match status" value="1"/>
</dbReference>
<dbReference type="InterPro" id="IPR010131">
    <property type="entry name" value="MdtP/NodT-like"/>
</dbReference>
<feature type="region of interest" description="Disordered" evidence="1">
    <location>
        <begin position="542"/>
        <end position="563"/>
    </location>
</feature>
<dbReference type="AlphaFoldDB" id="A0A517MP43"/>
<gene>
    <name evidence="2" type="ORF">FF011L_54620</name>
</gene>
<evidence type="ECO:0000256" key="1">
    <source>
        <dbReference type="SAM" id="MobiDB-lite"/>
    </source>
</evidence>
<dbReference type="OrthoDB" id="238432at2"/>
<keyword evidence="3" id="KW-1185">Reference proteome</keyword>
<dbReference type="Gene3D" id="1.20.1600.10">
    <property type="entry name" value="Outer membrane efflux proteins (OEP)"/>
    <property type="match status" value="2"/>
</dbReference>
<dbReference type="KEGG" id="rml:FF011L_54620"/>
<feature type="compositionally biased region" description="Pro residues" evidence="1">
    <location>
        <begin position="81"/>
        <end position="95"/>
    </location>
</feature>
<evidence type="ECO:0000313" key="2">
    <source>
        <dbReference type="EMBL" id="QDS96650.1"/>
    </source>
</evidence>
<name>A0A517MP43_9BACT</name>
<evidence type="ECO:0000313" key="3">
    <source>
        <dbReference type="Proteomes" id="UP000320672"/>
    </source>
</evidence>
<protein>
    <submittedName>
        <fullName evidence="2">Outer membrane efflux protein</fullName>
    </submittedName>
</protein>
<dbReference type="EMBL" id="CP036262">
    <property type="protein sequence ID" value="QDS96650.1"/>
    <property type="molecule type" value="Genomic_DNA"/>
</dbReference>
<proteinExistence type="predicted"/>
<organism evidence="2 3">
    <name type="scientific">Roseimaritima multifibrata</name>
    <dbReference type="NCBI Taxonomy" id="1930274"/>
    <lineage>
        <taxon>Bacteria</taxon>
        <taxon>Pseudomonadati</taxon>
        <taxon>Planctomycetota</taxon>
        <taxon>Planctomycetia</taxon>
        <taxon>Pirellulales</taxon>
        <taxon>Pirellulaceae</taxon>
        <taxon>Roseimaritima</taxon>
    </lineage>
</organism>
<dbReference type="PANTHER" id="PTHR30203:SF33">
    <property type="entry name" value="BLR4455 PROTEIN"/>
    <property type="match status" value="1"/>
</dbReference>
<dbReference type="GO" id="GO:0015562">
    <property type="term" value="F:efflux transmembrane transporter activity"/>
    <property type="evidence" value="ECO:0007669"/>
    <property type="project" value="InterPro"/>
</dbReference>
<dbReference type="SUPFAM" id="SSF56954">
    <property type="entry name" value="Outer membrane efflux proteins (OEP)"/>
    <property type="match status" value="2"/>
</dbReference>
<accession>A0A517MP43</accession>
<feature type="region of interest" description="Disordered" evidence="1">
    <location>
        <begin position="73"/>
        <end position="134"/>
    </location>
</feature>
<dbReference type="Proteomes" id="UP000320672">
    <property type="component" value="Chromosome"/>
</dbReference>